<dbReference type="Proteomes" id="UP000481858">
    <property type="component" value="Unassembled WGS sequence"/>
</dbReference>
<dbReference type="InParanoid" id="A0A7C8MRK0"/>
<proteinExistence type="predicted"/>
<name>A0A7C8MRK0_9PEZI</name>
<evidence type="ECO:0000313" key="2">
    <source>
        <dbReference type="EMBL" id="KAF2967731.1"/>
    </source>
</evidence>
<dbReference type="OrthoDB" id="539213at2759"/>
<sequence length="211" mass="22615">MPAIIRPPLVSLPTSQSTGGQRGEASQQPPGPSQASMAAGISDTTLPTEALFPQSSVEAAVSNVARFIKGKECRINHGNALQLKYDLRLLLNLAQMQAFCPGHSSPVCGEELSLANDVVASAPVIALNNSSKEPNIPILDENTKDNRTESSAASGGTQHASSLAKAKSDSASCVLHLDGDYENNRRLFDTIRPHRYIYRHGRMSLQHSDSR</sequence>
<dbReference type="EMBL" id="WUBL01000062">
    <property type="protein sequence ID" value="KAF2967731.1"/>
    <property type="molecule type" value="Genomic_DNA"/>
</dbReference>
<feature type="region of interest" description="Disordered" evidence="1">
    <location>
        <begin position="131"/>
        <end position="164"/>
    </location>
</feature>
<protein>
    <submittedName>
        <fullName evidence="2">Uncharacterized protein</fullName>
    </submittedName>
</protein>
<accession>A0A7C8MRK0</accession>
<keyword evidence="3" id="KW-1185">Reference proteome</keyword>
<dbReference type="AlphaFoldDB" id="A0A7C8MRK0"/>
<feature type="region of interest" description="Disordered" evidence="1">
    <location>
        <begin position="1"/>
        <end position="39"/>
    </location>
</feature>
<feature type="compositionally biased region" description="Polar residues" evidence="1">
    <location>
        <begin position="149"/>
        <end position="159"/>
    </location>
</feature>
<evidence type="ECO:0000313" key="3">
    <source>
        <dbReference type="Proteomes" id="UP000481858"/>
    </source>
</evidence>
<comment type="caution">
    <text evidence="2">The sequence shown here is derived from an EMBL/GenBank/DDBJ whole genome shotgun (WGS) entry which is preliminary data.</text>
</comment>
<evidence type="ECO:0000256" key="1">
    <source>
        <dbReference type="SAM" id="MobiDB-lite"/>
    </source>
</evidence>
<gene>
    <name evidence="2" type="ORF">GQX73_g5791</name>
</gene>
<organism evidence="2 3">
    <name type="scientific">Xylaria multiplex</name>
    <dbReference type="NCBI Taxonomy" id="323545"/>
    <lineage>
        <taxon>Eukaryota</taxon>
        <taxon>Fungi</taxon>
        <taxon>Dikarya</taxon>
        <taxon>Ascomycota</taxon>
        <taxon>Pezizomycotina</taxon>
        <taxon>Sordariomycetes</taxon>
        <taxon>Xylariomycetidae</taxon>
        <taxon>Xylariales</taxon>
        <taxon>Xylariaceae</taxon>
        <taxon>Xylaria</taxon>
    </lineage>
</organism>
<feature type="compositionally biased region" description="Polar residues" evidence="1">
    <location>
        <begin position="12"/>
        <end position="39"/>
    </location>
</feature>
<reference evidence="2 3" key="1">
    <citation type="submission" date="2019-12" db="EMBL/GenBank/DDBJ databases">
        <title>Draft genome sequence of the ascomycete Xylaria multiplex DSM 110363.</title>
        <authorList>
            <person name="Buettner E."/>
            <person name="Kellner H."/>
        </authorList>
    </citation>
    <scope>NUCLEOTIDE SEQUENCE [LARGE SCALE GENOMIC DNA]</scope>
    <source>
        <strain evidence="2 3">DSM 110363</strain>
    </source>
</reference>